<sequence>MLGKKTSGPPPPREEGASRP</sequence>
<name>A0A0A9BZC9_ARUDO</name>
<evidence type="ECO:0000256" key="1">
    <source>
        <dbReference type="SAM" id="MobiDB-lite"/>
    </source>
</evidence>
<reference evidence="2" key="1">
    <citation type="submission" date="2014-09" db="EMBL/GenBank/DDBJ databases">
        <authorList>
            <person name="Magalhaes I.L.F."/>
            <person name="Oliveira U."/>
            <person name="Santos F.R."/>
            <person name="Vidigal T.H.D.A."/>
            <person name="Brescovit A.D."/>
            <person name="Santos A.J."/>
        </authorList>
    </citation>
    <scope>NUCLEOTIDE SEQUENCE</scope>
    <source>
        <tissue evidence="2">Shoot tissue taken approximately 20 cm above the soil surface</tissue>
    </source>
</reference>
<dbReference type="AlphaFoldDB" id="A0A0A9BZC9"/>
<proteinExistence type="predicted"/>
<dbReference type="EMBL" id="GBRH01230332">
    <property type="protein sequence ID" value="JAD67563.1"/>
    <property type="molecule type" value="Transcribed_RNA"/>
</dbReference>
<feature type="region of interest" description="Disordered" evidence="1">
    <location>
        <begin position="1"/>
        <end position="20"/>
    </location>
</feature>
<evidence type="ECO:0000313" key="2">
    <source>
        <dbReference type="EMBL" id="JAD67563.1"/>
    </source>
</evidence>
<protein>
    <submittedName>
        <fullName evidence="2">Uncharacterized protein</fullName>
    </submittedName>
</protein>
<reference evidence="2" key="2">
    <citation type="journal article" date="2015" name="Data Brief">
        <title>Shoot transcriptome of the giant reed, Arundo donax.</title>
        <authorList>
            <person name="Barrero R.A."/>
            <person name="Guerrero F.D."/>
            <person name="Moolhuijzen P."/>
            <person name="Goolsby J.A."/>
            <person name="Tidwell J."/>
            <person name="Bellgard S.E."/>
            <person name="Bellgard M.I."/>
        </authorList>
    </citation>
    <scope>NUCLEOTIDE SEQUENCE</scope>
    <source>
        <tissue evidence="2">Shoot tissue taken approximately 20 cm above the soil surface</tissue>
    </source>
</reference>
<accession>A0A0A9BZC9</accession>
<organism evidence="2">
    <name type="scientific">Arundo donax</name>
    <name type="common">Giant reed</name>
    <name type="synonym">Donax arundinaceus</name>
    <dbReference type="NCBI Taxonomy" id="35708"/>
    <lineage>
        <taxon>Eukaryota</taxon>
        <taxon>Viridiplantae</taxon>
        <taxon>Streptophyta</taxon>
        <taxon>Embryophyta</taxon>
        <taxon>Tracheophyta</taxon>
        <taxon>Spermatophyta</taxon>
        <taxon>Magnoliopsida</taxon>
        <taxon>Liliopsida</taxon>
        <taxon>Poales</taxon>
        <taxon>Poaceae</taxon>
        <taxon>PACMAD clade</taxon>
        <taxon>Arundinoideae</taxon>
        <taxon>Arundineae</taxon>
        <taxon>Arundo</taxon>
    </lineage>
</organism>